<sequence length="308" mass="34923">MPAELFTPIYLNQDEIQNLSSILIDGYFESITIKQINDNTVTGRYQHNNKSQCSNDYKNTKGDKDDNTVIGNSCYNYGDIFRYLEGRNFDRNDVTLKRVYASFSYYNNLRNKMNTLGIIKYINDSSPSINNIYSGDYVDLTGCLQVNTISNCIDNCIFILSNYGTSHLDNLFDTKHIGPLTYTMICELLKTIQKELNKGATFDIIINCLGVNCVLPINSTYTSKHSYIYDDVSCDCCILGKVSKVAYTPYESIGMLRKTGLDSYYTKLLNSFIPYFHFLNNNGFLIPGEFITSINGPALEIIPLSICM</sequence>
<proteinExistence type="predicted"/>
<reference evidence="1 2" key="1">
    <citation type="submission" date="2014-07" db="EMBL/GenBank/DDBJ databases">
        <title>Draft genome of Clostridium sulfidigenes 113A isolated from sediments associated with methane hydrate from Krishna Godavari basin.</title>
        <authorList>
            <person name="Honkalas V.S."/>
            <person name="Dabir A.P."/>
            <person name="Arora P."/>
            <person name="Dhakephalkar P.K."/>
        </authorList>
    </citation>
    <scope>NUCLEOTIDE SEQUENCE [LARGE SCALE GENOMIC DNA]</scope>
    <source>
        <strain evidence="1 2">113A</strain>
    </source>
</reference>
<dbReference type="AlphaFoldDB" id="A0A084J9W3"/>
<gene>
    <name evidence="1" type="ORF">IO99_12610</name>
</gene>
<accession>A0A084J9W3</accession>
<comment type="caution">
    <text evidence="1">The sequence shown here is derived from an EMBL/GenBank/DDBJ whole genome shotgun (WGS) entry which is preliminary data.</text>
</comment>
<protein>
    <submittedName>
        <fullName evidence="1">Uncharacterized protein</fullName>
    </submittedName>
</protein>
<dbReference type="eggNOG" id="ENOG5033MDT">
    <property type="taxonomic scope" value="Bacteria"/>
</dbReference>
<dbReference type="RefSeq" id="WP_035133780.1">
    <property type="nucleotide sequence ID" value="NZ_JPMD01000030.1"/>
</dbReference>
<keyword evidence="2" id="KW-1185">Reference proteome</keyword>
<organism evidence="1 2">
    <name type="scientific">Clostridium sulfidigenes</name>
    <dbReference type="NCBI Taxonomy" id="318464"/>
    <lineage>
        <taxon>Bacteria</taxon>
        <taxon>Bacillati</taxon>
        <taxon>Bacillota</taxon>
        <taxon>Clostridia</taxon>
        <taxon>Eubacteriales</taxon>
        <taxon>Clostridiaceae</taxon>
        <taxon>Clostridium</taxon>
    </lineage>
</organism>
<evidence type="ECO:0000313" key="2">
    <source>
        <dbReference type="Proteomes" id="UP000028542"/>
    </source>
</evidence>
<dbReference type="EMBL" id="JPMD01000030">
    <property type="protein sequence ID" value="KEZ85747.1"/>
    <property type="molecule type" value="Genomic_DNA"/>
</dbReference>
<name>A0A084J9W3_9CLOT</name>
<dbReference type="Proteomes" id="UP000028542">
    <property type="component" value="Unassembled WGS sequence"/>
</dbReference>
<evidence type="ECO:0000313" key="1">
    <source>
        <dbReference type="EMBL" id="KEZ85747.1"/>
    </source>
</evidence>